<evidence type="ECO:0000259" key="6">
    <source>
        <dbReference type="PROSITE" id="PS50977"/>
    </source>
</evidence>
<feature type="DNA-binding region" description="H-T-H motif" evidence="4">
    <location>
        <begin position="67"/>
        <end position="86"/>
    </location>
</feature>
<keyword evidence="8" id="KW-1185">Reference proteome</keyword>
<keyword evidence="3" id="KW-0804">Transcription</keyword>
<evidence type="ECO:0000256" key="4">
    <source>
        <dbReference type="PROSITE-ProRule" id="PRU00335"/>
    </source>
</evidence>
<name>A0ABP7VN35_9ACTN</name>
<dbReference type="PROSITE" id="PS50977">
    <property type="entry name" value="HTH_TETR_2"/>
    <property type="match status" value="1"/>
</dbReference>
<evidence type="ECO:0000256" key="5">
    <source>
        <dbReference type="SAM" id="MobiDB-lite"/>
    </source>
</evidence>
<gene>
    <name evidence="7" type="ORF">GCM10022214_27710</name>
</gene>
<evidence type="ECO:0000256" key="1">
    <source>
        <dbReference type="ARBA" id="ARBA00023015"/>
    </source>
</evidence>
<dbReference type="Gene3D" id="1.10.357.10">
    <property type="entry name" value="Tetracycline Repressor, domain 2"/>
    <property type="match status" value="1"/>
</dbReference>
<protein>
    <recommendedName>
        <fullName evidence="6">HTH tetR-type domain-containing protein</fullName>
    </recommendedName>
</protein>
<sequence length="276" mass="29704">MADDRGAGTPAGTGTGTQAGFEAGSGGGEARDTERLGLRERKKRETRRRIADIATGLFMMRGFDNVTIADVARAADVSVNTVFNYFGTKEDLFFDRQEEIVEQAARAFTERAPGESAAAVFRRLFIEGLDQNAYQTGFHEGSETWARTVRQSPALAAKQLEIAHRAQRRLAAVLADETDADPDDITARAAAAMIFAVQRTLVEQILQRKMAGESLEEMREDVYAAAERAYDLLERGIGGYGAKPAAPGRGLPGGTAPPALPHGSSETSAPEPDTEK</sequence>
<dbReference type="SUPFAM" id="SSF46689">
    <property type="entry name" value="Homeodomain-like"/>
    <property type="match status" value="1"/>
</dbReference>
<proteinExistence type="predicted"/>
<feature type="compositionally biased region" description="Gly residues" evidence="5">
    <location>
        <begin position="9"/>
        <end position="28"/>
    </location>
</feature>
<dbReference type="InterPro" id="IPR009057">
    <property type="entry name" value="Homeodomain-like_sf"/>
</dbReference>
<evidence type="ECO:0000313" key="8">
    <source>
        <dbReference type="Proteomes" id="UP001500683"/>
    </source>
</evidence>
<dbReference type="Pfam" id="PF00440">
    <property type="entry name" value="TetR_N"/>
    <property type="match status" value="1"/>
</dbReference>
<accession>A0ABP7VN35</accession>
<reference evidence="8" key="1">
    <citation type="journal article" date="2019" name="Int. J. Syst. Evol. Microbiol.">
        <title>The Global Catalogue of Microorganisms (GCM) 10K type strain sequencing project: providing services to taxonomists for standard genome sequencing and annotation.</title>
        <authorList>
            <consortium name="The Broad Institute Genomics Platform"/>
            <consortium name="The Broad Institute Genome Sequencing Center for Infectious Disease"/>
            <person name="Wu L."/>
            <person name="Ma J."/>
        </authorList>
    </citation>
    <scope>NUCLEOTIDE SEQUENCE [LARGE SCALE GENOMIC DNA]</scope>
    <source>
        <strain evidence="8">JCM 16702</strain>
    </source>
</reference>
<dbReference type="PRINTS" id="PR00455">
    <property type="entry name" value="HTHTETR"/>
</dbReference>
<evidence type="ECO:0000256" key="3">
    <source>
        <dbReference type="ARBA" id="ARBA00023163"/>
    </source>
</evidence>
<dbReference type="Pfam" id="PF17754">
    <property type="entry name" value="TetR_C_14"/>
    <property type="match status" value="1"/>
</dbReference>
<dbReference type="PANTHER" id="PTHR30055:SF234">
    <property type="entry name" value="HTH-TYPE TRANSCRIPTIONAL REGULATOR BETI"/>
    <property type="match status" value="1"/>
</dbReference>
<feature type="compositionally biased region" description="Low complexity" evidence="5">
    <location>
        <begin position="242"/>
        <end position="263"/>
    </location>
</feature>
<dbReference type="Gene3D" id="1.10.10.60">
    <property type="entry name" value="Homeodomain-like"/>
    <property type="match status" value="1"/>
</dbReference>
<dbReference type="PANTHER" id="PTHR30055">
    <property type="entry name" value="HTH-TYPE TRANSCRIPTIONAL REGULATOR RUTR"/>
    <property type="match status" value="1"/>
</dbReference>
<feature type="region of interest" description="Disordered" evidence="5">
    <location>
        <begin position="1"/>
        <end position="42"/>
    </location>
</feature>
<dbReference type="RefSeq" id="WP_344946184.1">
    <property type="nucleotide sequence ID" value="NZ_BAAAZG010000016.1"/>
</dbReference>
<comment type="caution">
    <text evidence="7">The sequence shown here is derived from an EMBL/GenBank/DDBJ whole genome shotgun (WGS) entry which is preliminary data.</text>
</comment>
<keyword evidence="2 4" id="KW-0238">DNA-binding</keyword>
<evidence type="ECO:0000256" key="2">
    <source>
        <dbReference type="ARBA" id="ARBA00023125"/>
    </source>
</evidence>
<feature type="region of interest" description="Disordered" evidence="5">
    <location>
        <begin position="241"/>
        <end position="276"/>
    </location>
</feature>
<dbReference type="InterPro" id="IPR001647">
    <property type="entry name" value="HTH_TetR"/>
</dbReference>
<feature type="compositionally biased region" description="Basic and acidic residues" evidence="5">
    <location>
        <begin position="29"/>
        <end position="39"/>
    </location>
</feature>
<dbReference type="EMBL" id="BAAAZG010000016">
    <property type="protein sequence ID" value="GAA4070534.1"/>
    <property type="molecule type" value="Genomic_DNA"/>
</dbReference>
<organism evidence="7 8">
    <name type="scientific">Actinomadura miaoliensis</name>
    <dbReference type="NCBI Taxonomy" id="430685"/>
    <lineage>
        <taxon>Bacteria</taxon>
        <taxon>Bacillati</taxon>
        <taxon>Actinomycetota</taxon>
        <taxon>Actinomycetes</taxon>
        <taxon>Streptosporangiales</taxon>
        <taxon>Thermomonosporaceae</taxon>
        <taxon>Actinomadura</taxon>
    </lineage>
</organism>
<feature type="domain" description="HTH tetR-type" evidence="6">
    <location>
        <begin position="44"/>
        <end position="104"/>
    </location>
</feature>
<dbReference type="InterPro" id="IPR050109">
    <property type="entry name" value="HTH-type_TetR-like_transc_reg"/>
</dbReference>
<dbReference type="InterPro" id="IPR041347">
    <property type="entry name" value="MftR_C"/>
</dbReference>
<keyword evidence="1" id="KW-0805">Transcription regulation</keyword>
<evidence type="ECO:0000313" key="7">
    <source>
        <dbReference type="EMBL" id="GAA4070534.1"/>
    </source>
</evidence>
<dbReference type="Proteomes" id="UP001500683">
    <property type="component" value="Unassembled WGS sequence"/>
</dbReference>